<dbReference type="InterPro" id="IPR036388">
    <property type="entry name" value="WH-like_DNA-bd_sf"/>
</dbReference>
<evidence type="ECO:0000256" key="1">
    <source>
        <dbReference type="ARBA" id="ARBA00010466"/>
    </source>
</evidence>
<evidence type="ECO:0000256" key="4">
    <source>
        <dbReference type="ARBA" id="ARBA00023163"/>
    </source>
</evidence>
<dbReference type="RefSeq" id="WP_307064220.1">
    <property type="nucleotide sequence ID" value="NZ_JAUSUH010000014.1"/>
</dbReference>
<dbReference type="PANTHER" id="PTHR34294">
    <property type="entry name" value="TRANSCRIPTIONAL REGULATOR-RELATED"/>
    <property type="match status" value="1"/>
</dbReference>
<dbReference type="SUPFAM" id="SSF88659">
    <property type="entry name" value="Sigma3 and sigma4 domains of RNA polymerase sigma factors"/>
    <property type="match status" value="1"/>
</dbReference>
<feature type="domain" description="Sugar-binding" evidence="5">
    <location>
        <begin position="76"/>
        <end position="326"/>
    </location>
</feature>
<accession>A0ABU0DNJ7</accession>
<keyword evidence="4" id="KW-0804">Transcription</keyword>
<evidence type="ECO:0000259" key="6">
    <source>
        <dbReference type="Pfam" id="PF08281"/>
    </source>
</evidence>
<comment type="caution">
    <text evidence="7">The sequence shown here is derived from an EMBL/GenBank/DDBJ whole genome shotgun (WGS) entry which is preliminary data.</text>
</comment>
<dbReference type="PANTHER" id="PTHR34294:SF1">
    <property type="entry name" value="TRANSCRIPTIONAL REGULATOR LSRR"/>
    <property type="match status" value="1"/>
</dbReference>
<comment type="similarity">
    <text evidence="1">Belongs to the SorC transcriptional regulatory family.</text>
</comment>
<evidence type="ECO:0000259" key="5">
    <source>
        <dbReference type="Pfam" id="PF04198"/>
    </source>
</evidence>
<organism evidence="7 8">
    <name type="scientific">Ancylobacter vacuolatus</name>
    <dbReference type="NCBI Taxonomy" id="223389"/>
    <lineage>
        <taxon>Bacteria</taxon>
        <taxon>Pseudomonadati</taxon>
        <taxon>Pseudomonadota</taxon>
        <taxon>Alphaproteobacteria</taxon>
        <taxon>Hyphomicrobiales</taxon>
        <taxon>Xanthobacteraceae</taxon>
        <taxon>Ancylobacter</taxon>
    </lineage>
</organism>
<keyword evidence="2" id="KW-0805">Transcription regulation</keyword>
<evidence type="ECO:0000256" key="2">
    <source>
        <dbReference type="ARBA" id="ARBA00023015"/>
    </source>
</evidence>
<dbReference type="GO" id="GO:0016740">
    <property type="term" value="F:transferase activity"/>
    <property type="evidence" value="ECO:0007669"/>
    <property type="project" value="UniProtKB-KW"/>
</dbReference>
<evidence type="ECO:0000256" key="3">
    <source>
        <dbReference type="ARBA" id="ARBA00023125"/>
    </source>
</evidence>
<dbReference type="Pfam" id="PF08281">
    <property type="entry name" value="Sigma70_r4_2"/>
    <property type="match status" value="1"/>
</dbReference>
<dbReference type="InterPro" id="IPR051054">
    <property type="entry name" value="SorC_transcr_regulators"/>
</dbReference>
<dbReference type="EMBL" id="JAUSUH010000014">
    <property type="protein sequence ID" value="MDQ0350028.1"/>
    <property type="molecule type" value="Genomic_DNA"/>
</dbReference>
<dbReference type="InterPro" id="IPR037171">
    <property type="entry name" value="NagB/RpiA_transferase-like"/>
</dbReference>
<dbReference type="SUPFAM" id="SSF100950">
    <property type="entry name" value="NagB/RpiA/CoA transferase-like"/>
    <property type="match status" value="1"/>
</dbReference>
<keyword evidence="7" id="KW-0808">Transferase</keyword>
<protein>
    <submittedName>
        <fullName evidence="7">Dihydroxyacetone kinase-like protein</fullName>
        <ecNumber evidence="7">2.7.1.-</ecNumber>
    </submittedName>
</protein>
<evidence type="ECO:0000313" key="7">
    <source>
        <dbReference type="EMBL" id="MDQ0350028.1"/>
    </source>
</evidence>
<dbReference type="Pfam" id="PF04198">
    <property type="entry name" value="Sugar-bind"/>
    <property type="match status" value="1"/>
</dbReference>
<keyword evidence="3" id="KW-0238">DNA-binding</keyword>
<dbReference type="InterPro" id="IPR007324">
    <property type="entry name" value="Sugar-bd_dom_put"/>
</dbReference>
<reference evidence="7 8" key="1">
    <citation type="submission" date="2023-07" db="EMBL/GenBank/DDBJ databases">
        <title>Genomic Encyclopedia of Type Strains, Phase IV (KMG-IV): sequencing the most valuable type-strain genomes for metagenomic binning, comparative biology and taxonomic classification.</title>
        <authorList>
            <person name="Goeker M."/>
        </authorList>
    </citation>
    <scope>NUCLEOTIDE SEQUENCE [LARGE SCALE GENOMIC DNA]</scope>
    <source>
        <strain evidence="7 8">DSM 1277</strain>
    </source>
</reference>
<gene>
    <name evidence="7" type="ORF">J2S76_004484</name>
</gene>
<dbReference type="InterPro" id="IPR013249">
    <property type="entry name" value="RNA_pol_sigma70_r4_t2"/>
</dbReference>
<dbReference type="Gene3D" id="3.40.50.1360">
    <property type="match status" value="1"/>
</dbReference>
<keyword evidence="8" id="KW-1185">Reference proteome</keyword>
<dbReference type="Proteomes" id="UP001238467">
    <property type="component" value="Unassembled WGS sequence"/>
</dbReference>
<dbReference type="InterPro" id="IPR013324">
    <property type="entry name" value="RNA_pol_sigma_r3/r4-like"/>
</dbReference>
<evidence type="ECO:0000313" key="8">
    <source>
        <dbReference type="Proteomes" id="UP001238467"/>
    </source>
</evidence>
<dbReference type="Gene3D" id="1.10.10.10">
    <property type="entry name" value="Winged helix-like DNA-binding domain superfamily/Winged helix DNA-binding domain"/>
    <property type="match status" value="1"/>
</dbReference>
<name>A0ABU0DNJ7_9HYPH</name>
<sequence>MAKRAERNGVARHEGDATQFALDPVLTAAWLYYEEGLKQDEIAARFGISRATVFNLLQKARDEGAVSVSIDVARIGALRLAQRLCQATGVAECYIVPAIGNDRPVTERIGALGARVLERRITPQSVLGVAWGRTVMALSQTLAALHLPGTSIAQITGSAIGTYDFSPELCTSNIAVKVGGRCVNMLAPGIVSSADVKRLLMAEPIVAQHFALLRGCDITLFGVTDLGEGTSLMHSGFMTEPTLADYRAHGAVGFVSGYFFDKEGRPVLTDLDARHLSMPREDFLAVPTRICVGGGPSKIAAIAAMLRGGYANVLVTDETTARAVLATFDGRAGAI</sequence>
<dbReference type="EC" id="2.7.1.-" evidence="7"/>
<proteinExistence type="inferred from homology"/>
<feature type="domain" description="RNA polymerase sigma factor 70 region 4 type 2" evidence="6">
    <location>
        <begin position="31"/>
        <end position="61"/>
    </location>
</feature>